<keyword evidence="1" id="KW-1133">Transmembrane helix</keyword>
<feature type="transmembrane region" description="Helical" evidence="1">
    <location>
        <begin position="34"/>
        <end position="50"/>
    </location>
</feature>
<proteinExistence type="predicted"/>
<sequence>MNKLDSLDRPDLYFSYWIFFWILLSILLKNIQFPFIGSVFALLFQYFYLIKYSCEIFNNKYYVIFGNVTMVIIKYLLLLYGLLFHIKNYNIINDIIIGFILFLIFNIYYYINIGDIYYIFKLDDVNIPVESGLPCKIYEKLFELLG</sequence>
<feature type="transmembrane region" description="Helical" evidence="1">
    <location>
        <begin position="62"/>
        <end position="85"/>
    </location>
</feature>
<reference evidence="2" key="1">
    <citation type="journal article" date="2020" name="Nature">
        <title>Giant virus diversity and host interactions through global metagenomics.</title>
        <authorList>
            <person name="Schulz F."/>
            <person name="Roux S."/>
            <person name="Paez-Espino D."/>
            <person name="Jungbluth S."/>
            <person name="Walsh D.A."/>
            <person name="Denef V.J."/>
            <person name="McMahon K.D."/>
            <person name="Konstantinidis K.T."/>
            <person name="Eloe-Fadrosh E.A."/>
            <person name="Kyrpides N.C."/>
            <person name="Woyke T."/>
        </authorList>
    </citation>
    <scope>NUCLEOTIDE SEQUENCE</scope>
    <source>
        <strain evidence="2">GVMAG-S-1040241-154</strain>
    </source>
</reference>
<protein>
    <submittedName>
        <fullName evidence="2">Uncharacterized protein</fullName>
    </submittedName>
</protein>
<evidence type="ECO:0000256" key="1">
    <source>
        <dbReference type="SAM" id="Phobius"/>
    </source>
</evidence>
<dbReference type="EMBL" id="MN740684">
    <property type="protein sequence ID" value="QHU07443.1"/>
    <property type="molecule type" value="Genomic_DNA"/>
</dbReference>
<keyword evidence="1" id="KW-0812">Transmembrane</keyword>
<feature type="transmembrane region" description="Helical" evidence="1">
    <location>
        <begin position="91"/>
        <end position="111"/>
    </location>
</feature>
<accession>A0A6C0JPZ3</accession>
<organism evidence="2">
    <name type="scientific">viral metagenome</name>
    <dbReference type="NCBI Taxonomy" id="1070528"/>
    <lineage>
        <taxon>unclassified sequences</taxon>
        <taxon>metagenomes</taxon>
        <taxon>organismal metagenomes</taxon>
    </lineage>
</organism>
<dbReference type="AlphaFoldDB" id="A0A6C0JPZ3"/>
<name>A0A6C0JPZ3_9ZZZZ</name>
<keyword evidence="1" id="KW-0472">Membrane</keyword>
<evidence type="ECO:0000313" key="2">
    <source>
        <dbReference type="EMBL" id="QHU07443.1"/>
    </source>
</evidence>
<feature type="transmembrane region" description="Helical" evidence="1">
    <location>
        <begin position="12"/>
        <end position="28"/>
    </location>
</feature>